<dbReference type="InterPro" id="IPR009003">
    <property type="entry name" value="Peptidase_S1_PA"/>
</dbReference>
<dbReference type="InterPro" id="IPR001254">
    <property type="entry name" value="Trypsin_dom"/>
</dbReference>
<feature type="domain" description="Peptidase S1" evidence="13">
    <location>
        <begin position="184"/>
        <end position="421"/>
    </location>
</feature>
<keyword evidence="5 10" id="KW-0378">Hydrolase</keyword>
<keyword evidence="7" id="KW-0865">Zymogen</keyword>
<evidence type="ECO:0000256" key="10">
    <source>
        <dbReference type="RuleBase" id="RU363034"/>
    </source>
</evidence>
<keyword evidence="3 10" id="KW-0645">Protease</keyword>
<evidence type="ECO:0000256" key="3">
    <source>
        <dbReference type="ARBA" id="ARBA00022670"/>
    </source>
</evidence>
<evidence type="ECO:0000256" key="8">
    <source>
        <dbReference type="ARBA" id="ARBA00023157"/>
    </source>
</evidence>
<dbReference type="CDD" id="cd00190">
    <property type="entry name" value="Tryp_SPc"/>
    <property type="match status" value="1"/>
</dbReference>
<dbReference type="Gene3D" id="2.60.120.290">
    <property type="entry name" value="Spermadhesin, CUB domain"/>
    <property type="match status" value="1"/>
</dbReference>
<evidence type="ECO:0000256" key="1">
    <source>
        <dbReference type="ARBA" id="ARBA00004613"/>
    </source>
</evidence>
<dbReference type="Gene3D" id="2.40.10.10">
    <property type="entry name" value="Trypsin-like serine proteases"/>
    <property type="match status" value="1"/>
</dbReference>
<dbReference type="PROSITE" id="PS00135">
    <property type="entry name" value="TRYPSIN_SER"/>
    <property type="match status" value="1"/>
</dbReference>
<dbReference type="Pfam" id="PF00431">
    <property type="entry name" value="CUB"/>
    <property type="match status" value="1"/>
</dbReference>
<dbReference type="GO" id="GO:0004252">
    <property type="term" value="F:serine-type endopeptidase activity"/>
    <property type="evidence" value="ECO:0007669"/>
    <property type="project" value="InterPro"/>
</dbReference>
<dbReference type="EMBL" id="MF683265">
    <property type="protein sequence ID" value="ATU82406.1"/>
    <property type="molecule type" value="mRNA"/>
</dbReference>
<dbReference type="GO" id="GO:0006508">
    <property type="term" value="P:proteolysis"/>
    <property type="evidence" value="ECO:0007669"/>
    <property type="project" value="UniProtKB-KW"/>
</dbReference>
<evidence type="ECO:0000256" key="4">
    <source>
        <dbReference type="ARBA" id="ARBA00022729"/>
    </source>
</evidence>
<evidence type="ECO:0000256" key="5">
    <source>
        <dbReference type="ARBA" id="ARBA00022801"/>
    </source>
</evidence>
<comment type="caution">
    <text evidence="9">Lacks conserved residue(s) required for the propagation of feature annotation.</text>
</comment>
<evidence type="ECO:0000256" key="11">
    <source>
        <dbReference type="SAM" id="SignalP"/>
    </source>
</evidence>
<keyword evidence="2" id="KW-0964">Secreted</keyword>
<name>A0A2K8JNE3_9HEMI</name>
<sequence length="433" mass="48043">MQLVGVVILAVLAAAEDQEMDEVIQLEAGGKPYTFTSENYPFQPPDNFNQNWHFSTSPGSTIRVTCSDFRLVQKSETECTEETVTFTDGVKSEEVCGTRYGYTVLSSNNQMSVMFKTGMYGRGSFKCVAQGRQMDRYGEVTTTPLPNFREIPSQEIDSSEYGGPPGHKSTSCNCGWANKGQGRIVNGVETMVNEFPFMAALLDGYSRYQFCGGSILTEYHVLTAAHCTIKHYTYGKPITVAIGEHNLYYPHETNATAYHNVAVILVHPMYDARIFKNDISILVLETPISFSRLVGPVCLSPSRQPDISRSYVTAMGWGNLYYRGPSPAVLQKVHVRVVDMVSCNRVFRMVDHVSPTQICTYASNKATCQGDSGGPVVWLDPEINRYVQVGLVSFGTICADANPTVHTDVRAHYNWVQHVVTGYTPRETCSKVN</sequence>
<dbReference type="PRINTS" id="PR00722">
    <property type="entry name" value="CHYMOTRYPSIN"/>
</dbReference>
<dbReference type="SUPFAM" id="SSF49854">
    <property type="entry name" value="Spermadhesin, CUB domain"/>
    <property type="match status" value="1"/>
</dbReference>
<proteinExistence type="evidence at transcript level"/>
<dbReference type="InterPro" id="IPR033116">
    <property type="entry name" value="TRYPSIN_SER"/>
</dbReference>
<keyword evidence="6 10" id="KW-0720">Serine protease</keyword>
<dbReference type="Pfam" id="PF00089">
    <property type="entry name" value="Trypsin"/>
    <property type="match status" value="1"/>
</dbReference>
<evidence type="ECO:0000256" key="6">
    <source>
        <dbReference type="ARBA" id="ARBA00022825"/>
    </source>
</evidence>
<dbReference type="InterPro" id="IPR001314">
    <property type="entry name" value="Peptidase_S1A"/>
</dbReference>
<feature type="signal peptide" evidence="11">
    <location>
        <begin position="1"/>
        <end position="15"/>
    </location>
</feature>
<keyword evidence="4 11" id="KW-0732">Signal</keyword>
<dbReference type="InterPro" id="IPR035914">
    <property type="entry name" value="Sperma_CUB_dom_sf"/>
</dbReference>
<dbReference type="PROSITE" id="PS00134">
    <property type="entry name" value="TRYPSIN_HIS"/>
    <property type="match status" value="1"/>
</dbReference>
<organism evidence="14">
    <name type="scientific">Lethocerus distinctifemur</name>
    <dbReference type="NCBI Taxonomy" id="280095"/>
    <lineage>
        <taxon>Eukaryota</taxon>
        <taxon>Metazoa</taxon>
        <taxon>Ecdysozoa</taxon>
        <taxon>Arthropoda</taxon>
        <taxon>Hexapoda</taxon>
        <taxon>Insecta</taxon>
        <taxon>Pterygota</taxon>
        <taxon>Neoptera</taxon>
        <taxon>Paraneoptera</taxon>
        <taxon>Hemiptera</taxon>
        <taxon>Heteroptera</taxon>
        <taxon>Panheteroptera</taxon>
        <taxon>Nepomorpha</taxon>
        <taxon>Belostomatidae</taxon>
        <taxon>Lethocerinae</taxon>
        <taxon>Lethocerus</taxon>
    </lineage>
</organism>
<dbReference type="AlphaFoldDB" id="A0A2K8JNE3"/>
<evidence type="ECO:0000313" key="14">
    <source>
        <dbReference type="EMBL" id="ATU82406.1"/>
    </source>
</evidence>
<dbReference type="InterPro" id="IPR043504">
    <property type="entry name" value="Peptidase_S1_PA_chymotrypsin"/>
</dbReference>
<dbReference type="SMART" id="SM00042">
    <property type="entry name" value="CUB"/>
    <property type="match status" value="1"/>
</dbReference>
<evidence type="ECO:0000259" key="13">
    <source>
        <dbReference type="PROSITE" id="PS50240"/>
    </source>
</evidence>
<evidence type="ECO:0000256" key="7">
    <source>
        <dbReference type="ARBA" id="ARBA00023145"/>
    </source>
</evidence>
<dbReference type="InterPro" id="IPR000859">
    <property type="entry name" value="CUB_dom"/>
</dbReference>
<dbReference type="PROSITE" id="PS50240">
    <property type="entry name" value="TRYPSIN_DOM"/>
    <property type="match status" value="1"/>
</dbReference>
<reference evidence="14" key="1">
    <citation type="journal article" date="2018" name="Cell. Mol. Life Sci.">
        <title>Giant fish-killing water bug reveals ancient and dynamic venom evolution in Heteroptera.</title>
        <authorList>
            <person name="Walker A.A."/>
            <person name="Hernandez-Vargas M.J."/>
            <person name="Corzo G."/>
            <person name="Fry B.G."/>
            <person name="King G.F."/>
        </authorList>
    </citation>
    <scope>NUCLEOTIDE SEQUENCE</scope>
</reference>
<evidence type="ECO:0000259" key="12">
    <source>
        <dbReference type="PROSITE" id="PS01180"/>
    </source>
</evidence>
<evidence type="ECO:0000256" key="2">
    <source>
        <dbReference type="ARBA" id="ARBA00022525"/>
    </source>
</evidence>
<accession>A0A2K8JNE3</accession>
<dbReference type="PROSITE" id="PS01180">
    <property type="entry name" value="CUB"/>
    <property type="match status" value="1"/>
</dbReference>
<dbReference type="PANTHER" id="PTHR24252">
    <property type="entry name" value="ACROSIN-RELATED"/>
    <property type="match status" value="1"/>
</dbReference>
<feature type="disulfide bond" evidence="9">
    <location>
        <begin position="79"/>
        <end position="96"/>
    </location>
</feature>
<dbReference type="SMART" id="SM00020">
    <property type="entry name" value="Tryp_SPc"/>
    <property type="match status" value="1"/>
</dbReference>
<dbReference type="FunFam" id="2.40.10.10:FF:000146">
    <property type="entry name" value="Serine protease 53"/>
    <property type="match status" value="1"/>
</dbReference>
<feature type="chain" id="PRO_5014998235" evidence="11">
    <location>
        <begin position="16"/>
        <end position="433"/>
    </location>
</feature>
<protein>
    <submittedName>
        <fullName evidence="14">Venom S1 protease with CUB domain 2</fullName>
    </submittedName>
</protein>
<comment type="subcellular location">
    <subcellularLocation>
        <location evidence="1">Secreted</location>
    </subcellularLocation>
</comment>
<dbReference type="GO" id="GO:0005576">
    <property type="term" value="C:extracellular region"/>
    <property type="evidence" value="ECO:0007669"/>
    <property type="project" value="UniProtKB-SubCell"/>
</dbReference>
<keyword evidence="8 9" id="KW-1015">Disulfide bond</keyword>
<dbReference type="InterPro" id="IPR018114">
    <property type="entry name" value="TRYPSIN_HIS"/>
</dbReference>
<evidence type="ECO:0000256" key="9">
    <source>
        <dbReference type="PROSITE-ProRule" id="PRU00059"/>
    </source>
</evidence>
<dbReference type="PANTHER" id="PTHR24252:SF7">
    <property type="entry name" value="HYALIN"/>
    <property type="match status" value="1"/>
</dbReference>
<dbReference type="SUPFAM" id="SSF50494">
    <property type="entry name" value="Trypsin-like serine proteases"/>
    <property type="match status" value="1"/>
</dbReference>
<feature type="domain" description="CUB" evidence="12">
    <location>
        <begin position="20"/>
        <end position="132"/>
    </location>
</feature>